<proteinExistence type="predicted"/>
<reference evidence="2 3" key="1">
    <citation type="submission" date="2020-12" db="EMBL/GenBank/DDBJ databases">
        <authorList>
            <person name="Mcmullen J.G."/>
        </authorList>
    </citation>
    <scope>NUCLEOTIDE SEQUENCE [LARGE SCALE GENOMIC DNA]</scope>
    <source>
        <strain evidence="2 3">JGM97</strain>
    </source>
</reference>
<name>A0ABS5JDW9_9GAMM</name>
<keyword evidence="1" id="KW-0472">Membrane</keyword>
<dbReference type="EMBL" id="JAERKB010000001">
    <property type="protein sequence ID" value="MBS0967568.1"/>
    <property type="molecule type" value="Genomic_DNA"/>
</dbReference>
<comment type="caution">
    <text evidence="2">The sequence shown here is derived from an EMBL/GenBank/DDBJ whole genome shotgun (WGS) entry which is preliminary data.</text>
</comment>
<accession>A0ABS5JDW9</accession>
<keyword evidence="1" id="KW-1133">Transmembrane helix</keyword>
<keyword evidence="1" id="KW-0812">Transmembrane</keyword>
<evidence type="ECO:0000313" key="3">
    <source>
        <dbReference type="Proteomes" id="UP000680634"/>
    </source>
</evidence>
<dbReference type="Proteomes" id="UP000680634">
    <property type="component" value="Unassembled WGS sequence"/>
</dbReference>
<evidence type="ECO:0000256" key="1">
    <source>
        <dbReference type="SAM" id="Phobius"/>
    </source>
</evidence>
<organism evidence="2 3">
    <name type="scientific">Nissabacter archeti</name>
    <dbReference type="NCBI Taxonomy" id="1917880"/>
    <lineage>
        <taxon>Bacteria</taxon>
        <taxon>Pseudomonadati</taxon>
        <taxon>Pseudomonadota</taxon>
        <taxon>Gammaproteobacteria</taxon>
        <taxon>Enterobacterales</taxon>
        <taxon>Yersiniaceae</taxon>
        <taxon>Nissabacter</taxon>
    </lineage>
</organism>
<feature type="transmembrane region" description="Helical" evidence="1">
    <location>
        <begin position="303"/>
        <end position="328"/>
    </location>
</feature>
<keyword evidence="3" id="KW-1185">Reference proteome</keyword>
<sequence length="391" mass="42748">MSEAPDSVSSDGAPFDALCGGFKRPVPRNSSVPLIAQAYAAALYRENFFQRYTLGEVFFETEYRWVGTGNPLLDLALKHIVAEMRNYYARNVENRDMIKQGKPATRLKEGRYIRPDVLGLALDIPRRTLFCELLEISTIDQARETIAGDLVPKLAILRGPVKTLLEEALLRLNQRGTFPQTFDASGAPWIIPPQLIIVPLFPEAGTSTASTRFRWICFGPTYRYRPMPFAGIVNEPPEAPARGLLLYSYHEAGINEVAVPEQVFVNMRKWLVNQQRLATRLELLPLNSYTQYWQQNPDDLKRLLGYLAVGVAAVAVVALAVWLAPVIAGSAAALLSEMAVAASAEAMIAQGTAVAAALSHFLPQIMRTAQMAIGAAASLGGLGGLQTAGSY</sequence>
<dbReference type="RefSeq" id="WP_212588679.1">
    <property type="nucleotide sequence ID" value="NZ_JAERKB010000001.1"/>
</dbReference>
<gene>
    <name evidence="2" type="ORF">JK232_01535</name>
</gene>
<feature type="transmembrane region" description="Helical" evidence="1">
    <location>
        <begin position="340"/>
        <end position="362"/>
    </location>
</feature>
<reference evidence="3" key="2">
    <citation type="submission" date="2023-07" db="EMBL/GenBank/DDBJ databases">
        <title>Genome-inferred correspondence between phylogeny and metabolic traits in the wild Drosophila gut microbiome.</title>
        <authorList>
            <person name="Bueno E."/>
            <person name="Blow F."/>
            <person name="Douglas A.E."/>
        </authorList>
    </citation>
    <scope>NUCLEOTIDE SEQUENCE [LARGE SCALE GENOMIC DNA]</scope>
    <source>
        <strain evidence="3">JGM97</strain>
    </source>
</reference>
<protein>
    <submittedName>
        <fullName evidence="2">Uncharacterized protein</fullName>
    </submittedName>
</protein>
<evidence type="ECO:0000313" key="2">
    <source>
        <dbReference type="EMBL" id="MBS0967568.1"/>
    </source>
</evidence>